<evidence type="ECO:0000259" key="1">
    <source>
        <dbReference type="Pfam" id="PF13004"/>
    </source>
</evidence>
<protein>
    <submittedName>
        <fullName evidence="3">BACON domain-containing protein</fullName>
    </submittedName>
</protein>
<dbReference type="InterPro" id="IPR024361">
    <property type="entry name" value="BACON"/>
</dbReference>
<evidence type="ECO:0000313" key="4">
    <source>
        <dbReference type="Proteomes" id="UP000324611"/>
    </source>
</evidence>
<dbReference type="EMBL" id="VUOC01000002">
    <property type="protein sequence ID" value="KAA2242600.1"/>
    <property type="molecule type" value="Genomic_DNA"/>
</dbReference>
<reference evidence="3 4" key="2">
    <citation type="submission" date="2019-09" db="EMBL/GenBank/DDBJ databases">
        <authorList>
            <person name="Jin C."/>
        </authorList>
    </citation>
    <scope>NUCLEOTIDE SEQUENCE [LARGE SCALE GENOMIC DNA]</scope>
    <source>
        <strain evidence="3 4">BN140078</strain>
    </source>
</reference>
<dbReference type="InterPro" id="IPR043744">
    <property type="entry name" value="DUF5689"/>
</dbReference>
<dbReference type="AlphaFoldDB" id="A0A5B2VVB1"/>
<dbReference type="Pfam" id="PF13004">
    <property type="entry name" value="BACON"/>
    <property type="match status" value="1"/>
</dbReference>
<keyword evidence="4" id="KW-1185">Reference proteome</keyword>
<organism evidence="3 4">
    <name type="scientific">Chitinophaga agrisoli</name>
    <dbReference type="NCBI Taxonomy" id="2607653"/>
    <lineage>
        <taxon>Bacteria</taxon>
        <taxon>Pseudomonadati</taxon>
        <taxon>Bacteroidota</taxon>
        <taxon>Chitinophagia</taxon>
        <taxon>Chitinophagales</taxon>
        <taxon>Chitinophagaceae</taxon>
        <taxon>Chitinophaga</taxon>
    </lineage>
</organism>
<feature type="domain" description="DUF5689" evidence="2">
    <location>
        <begin position="239"/>
        <end position="437"/>
    </location>
</feature>
<dbReference type="Gene3D" id="2.60.40.10">
    <property type="entry name" value="Immunoglobulins"/>
    <property type="match status" value="1"/>
</dbReference>
<sequence>MLHFINAKYTVWLLAAVGLLAACRKEIDRKFTTDLAIDSRVVKLQANADTTRIIVYAEKDWQLQPAEETDWVNVQVASGHGKAYAVVAVTDNNGQLPRTATLVVKADGKTDTIRLQQLGLTPTLAINDATAQSIPNGGTFKTPITTNIPLAKMTVSYRYEPADQVDWVSQLKLENGYLYFKVDSNKSIVDRSAFLKLSYLDALGATTQDSIQIKQGLGISYKDAVLKDFSYVKQVLAAGTVQENIYIEGTVISDKGHPNMAKNLNNPANKHTLDKTENAIAVYVQSADGKSGLYFKTQTPGENIFNFNDHVKIWLKGTTLTRYMSPDRAIVSGVTVTHIIQKEAQGGVLQPREKYMSELTDADLYTYVKLKDVEISIPFGAFTNINEGYTARMDCYPTSIRDIHGNSMYMLTNLDVPYRRDGNAVPQGSGAITGILVTETLERYGGNIGKYAIRPMQRADIALQQDRSNGFSKVLVEWSRYRNEYAATPTATANPLTPDLGQGKITKSGTAPFDFTANGLYTTTDYNGLIQEPTTVKGAVANGGWGAKNWWSTADNRGQYWEIALSTAGITQPVSLQVEGNVDIGGPRNFVAEWSDSNDDAAVWNTVANFTFEDVANYSNTLLTQVAGYKALNFQFPQAASGLANLYIRLRAADNTAGSTTSDRGAVIDNTKSCRLVHLSVKCNK</sequence>
<evidence type="ECO:0000313" key="3">
    <source>
        <dbReference type="EMBL" id="KAA2242600.1"/>
    </source>
</evidence>
<comment type="caution">
    <text evidence="3">The sequence shown here is derived from an EMBL/GenBank/DDBJ whole genome shotgun (WGS) entry which is preliminary data.</text>
</comment>
<dbReference type="Pfam" id="PF18942">
    <property type="entry name" value="DUF5689"/>
    <property type="match status" value="1"/>
</dbReference>
<dbReference type="InterPro" id="IPR013783">
    <property type="entry name" value="Ig-like_fold"/>
</dbReference>
<evidence type="ECO:0000259" key="2">
    <source>
        <dbReference type="Pfam" id="PF18942"/>
    </source>
</evidence>
<proteinExistence type="predicted"/>
<gene>
    <name evidence="3" type="ORF">F0L74_08675</name>
</gene>
<dbReference type="Proteomes" id="UP000324611">
    <property type="component" value="Unassembled WGS sequence"/>
</dbReference>
<feature type="domain" description="BACON" evidence="1">
    <location>
        <begin position="68"/>
        <end position="117"/>
    </location>
</feature>
<accession>A0A5B2VVB1</accession>
<name>A0A5B2VVB1_9BACT</name>
<dbReference type="RefSeq" id="WP_149837472.1">
    <property type="nucleotide sequence ID" value="NZ_VUOC01000002.1"/>
</dbReference>
<reference evidence="3 4" key="1">
    <citation type="submission" date="2019-09" db="EMBL/GenBank/DDBJ databases">
        <title>Chitinophaga ginsengihumi sp. nov., isolated from soil of ginseng rhizosphere.</title>
        <authorList>
            <person name="Lee J."/>
        </authorList>
    </citation>
    <scope>NUCLEOTIDE SEQUENCE [LARGE SCALE GENOMIC DNA]</scope>
    <source>
        <strain evidence="3 4">BN140078</strain>
    </source>
</reference>
<dbReference type="CDD" id="cd14948">
    <property type="entry name" value="BACON"/>
    <property type="match status" value="1"/>
</dbReference>